<evidence type="ECO:0000313" key="2">
    <source>
        <dbReference type="EMBL" id="GGB96957.1"/>
    </source>
</evidence>
<dbReference type="Pfam" id="PF12697">
    <property type="entry name" value="Abhydrolase_6"/>
    <property type="match status" value="1"/>
</dbReference>
<evidence type="ECO:0000313" key="3">
    <source>
        <dbReference type="Proteomes" id="UP000608154"/>
    </source>
</evidence>
<dbReference type="RefSeq" id="WP_188769926.1">
    <property type="nucleotide sequence ID" value="NZ_BMHK01000007.1"/>
</dbReference>
<dbReference type="InterPro" id="IPR029058">
    <property type="entry name" value="AB_hydrolase_fold"/>
</dbReference>
<reference evidence="2" key="2">
    <citation type="submission" date="2020-09" db="EMBL/GenBank/DDBJ databases">
        <authorList>
            <person name="Sun Q."/>
            <person name="Zhou Y."/>
        </authorList>
    </citation>
    <scope>NUCLEOTIDE SEQUENCE</scope>
    <source>
        <strain evidence="2">CGMCC 1.15095</strain>
    </source>
</reference>
<dbReference type="InterPro" id="IPR000073">
    <property type="entry name" value="AB_hydrolase_1"/>
</dbReference>
<evidence type="ECO:0000259" key="1">
    <source>
        <dbReference type="Pfam" id="PF12697"/>
    </source>
</evidence>
<feature type="domain" description="AB hydrolase-1" evidence="1">
    <location>
        <begin position="4"/>
        <end position="237"/>
    </location>
</feature>
<dbReference type="Gene3D" id="3.40.50.1820">
    <property type="entry name" value="alpha/beta hydrolase"/>
    <property type="match status" value="1"/>
</dbReference>
<comment type="caution">
    <text evidence="2">The sequence shown here is derived from an EMBL/GenBank/DDBJ whole genome shotgun (WGS) entry which is preliminary data.</text>
</comment>
<accession>A0A916TR21</accession>
<dbReference type="PANTHER" id="PTHR37017">
    <property type="entry name" value="AB HYDROLASE-1 DOMAIN-CONTAINING PROTEIN-RELATED"/>
    <property type="match status" value="1"/>
</dbReference>
<reference evidence="2" key="1">
    <citation type="journal article" date="2014" name="Int. J. Syst. Evol. Microbiol.">
        <title>Complete genome sequence of Corynebacterium casei LMG S-19264T (=DSM 44701T), isolated from a smear-ripened cheese.</title>
        <authorList>
            <consortium name="US DOE Joint Genome Institute (JGI-PGF)"/>
            <person name="Walter F."/>
            <person name="Albersmeier A."/>
            <person name="Kalinowski J."/>
            <person name="Ruckert C."/>
        </authorList>
    </citation>
    <scope>NUCLEOTIDE SEQUENCE</scope>
    <source>
        <strain evidence="2">CGMCC 1.15095</strain>
    </source>
</reference>
<gene>
    <name evidence="2" type="primary">estC</name>
    <name evidence="2" type="ORF">GCM10011494_14280</name>
</gene>
<dbReference type="AlphaFoldDB" id="A0A916TR21"/>
<dbReference type="InterPro" id="IPR052897">
    <property type="entry name" value="Sec-Metab_Biosynth_Hydrolase"/>
</dbReference>
<protein>
    <submittedName>
        <fullName evidence="2">Esterase</fullName>
    </submittedName>
</protein>
<dbReference type="SUPFAM" id="SSF53474">
    <property type="entry name" value="alpha/beta-Hydrolases"/>
    <property type="match status" value="1"/>
</dbReference>
<dbReference type="EMBL" id="BMHK01000007">
    <property type="protein sequence ID" value="GGB96957.1"/>
    <property type="molecule type" value="Genomic_DNA"/>
</dbReference>
<sequence>MVPFVFLHGGGQGGWVWKELIAAIDRQSGGEATCLALDAPGCGAKRGLDTSEYDFEDITQELIDDIESEGLSGVVLVGHSQAGMTMPQMTEMAPSGLISRLVYVTCSAPLAGLTTLDQMGHGPRGSNVEEVGYPFTEDGSMEERYRVMFCNDMDDAEADAFLAKLGKDGWPASAYSYSDWRYDHLRSIPSSYVVALRDQALPAEWQERFADRLHARRITRIDAGHQVMNTRPEALSEILLREARA</sequence>
<organism evidence="2 3">
    <name type="scientific">Novosphingobium endophyticum</name>
    <dbReference type="NCBI Taxonomy" id="1955250"/>
    <lineage>
        <taxon>Bacteria</taxon>
        <taxon>Pseudomonadati</taxon>
        <taxon>Pseudomonadota</taxon>
        <taxon>Alphaproteobacteria</taxon>
        <taxon>Sphingomonadales</taxon>
        <taxon>Sphingomonadaceae</taxon>
        <taxon>Novosphingobium</taxon>
    </lineage>
</organism>
<dbReference type="PANTHER" id="PTHR37017:SF11">
    <property type="entry name" value="ESTERASE_LIPASE_THIOESTERASE DOMAIN-CONTAINING PROTEIN"/>
    <property type="match status" value="1"/>
</dbReference>
<dbReference type="Proteomes" id="UP000608154">
    <property type="component" value="Unassembled WGS sequence"/>
</dbReference>
<keyword evidence="3" id="KW-1185">Reference proteome</keyword>
<name>A0A916TR21_9SPHN</name>
<proteinExistence type="predicted"/>